<sequence length="293" mass="33864">MSEATVESGLRGFSFMPQNRLEVKLQYIEDEELERTWKANRRQRLKQQEQKIWEEFVKDQDDLDTLCKDDPYQFLEQLPESCLKELMEAELEKMKKEKASENLMEDQNQEGNGDVSRQTNSNDLVTVTFSEEVEKNDERCVMLHIFDDEKDDDEKGEQMDNDHSGAEDEALNESSSPCTVRERQSSPSYQSPPQRSPVRKRNKSPENVTNMIESSIYCAKIKDLRPKINNEMLAIINSLEQRDFCGIDPEELAKMCRRSTEFCASEWELDLHLGQNTDLEGSSDGVAISRLGT</sequence>
<feature type="compositionally biased region" description="Basic and acidic residues" evidence="1">
    <location>
        <begin position="156"/>
        <end position="166"/>
    </location>
</feature>
<evidence type="ECO:0000313" key="3">
    <source>
        <dbReference type="Proteomes" id="UP001153714"/>
    </source>
</evidence>
<feature type="region of interest" description="Disordered" evidence="1">
    <location>
        <begin position="95"/>
        <end position="122"/>
    </location>
</feature>
<accession>A0A9N9QZJ6</accession>
<protein>
    <submittedName>
        <fullName evidence="2">Uncharacterized protein</fullName>
    </submittedName>
</protein>
<evidence type="ECO:0000313" key="2">
    <source>
        <dbReference type="EMBL" id="CAG9786496.1"/>
    </source>
</evidence>
<feature type="region of interest" description="Disordered" evidence="1">
    <location>
        <begin position="147"/>
        <end position="207"/>
    </location>
</feature>
<proteinExistence type="predicted"/>
<keyword evidence="3" id="KW-1185">Reference proteome</keyword>
<reference evidence="2" key="2">
    <citation type="submission" date="2022-10" db="EMBL/GenBank/DDBJ databases">
        <authorList>
            <consortium name="ENA_rothamsted_submissions"/>
            <consortium name="culmorum"/>
            <person name="King R."/>
        </authorList>
    </citation>
    <scope>NUCLEOTIDE SEQUENCE</scope>
</reference>
<feature type="compositionally biased region" description="Polar residues" evidence="1">
    <location>
        <begin position="109"/>
        <end position="122"/>
    </location>
</feature>
<dbReference type="Proteomes" id="UP001153714">
    <property type="component" value="Chromosome 16"/>
</dbReference>
<name>A0A9N9QZJ6_9NEOP</name>
<reference evidence="2" key="1">
    <citation type="submission" date="2021-12" db="EMBL/GenBank/DDBJ databases">
        <authorList>
            <person name="King R."/>
        </authorList>
    </citation>
    <scope>NUCLEOTIDE SEQUENCE</scope>
</reference>
<dbReference type="OrthoDB" id="8193942at2759"/>
<evidence type="ECO:0000256" key="1">
    <source>
        <dbReference type="SAM" id="MobiDB-lite"/>
    </source>
</evidence>
<dbReference type="AlphaFoldDB" id="A0A9N9QZJ6"/>
<organism evidence="2 3">
    <name type="scientific">Diatraea saccharalis</name>
    <name type="common">sugarcane borer</name>
    <dbReference type="NCBI Taxonomy" id="40085"/>
    <lineage>
        <taxon>Eukaryota</taxon>
        <taxon>Metazoa</taxon>
        <taxon>Ecdysozoa</taxon>
        <taxon>Arthropoda</taxon>
        <taxon>Hexapoda</taxon>
        <taxon>Insecta</taxon>
        <taxon>Pterygota</taxon>
        <taxon>Neoptera</taxon>
        <taxon>Endopterygota</taxon>
        <taxon>Lepidoptera</taxon>
        <taxon>Glossata</taxon>
        <taxon>Ditrysia</taxon>
        <taxon>Pyraloidea</taxon>
        <taxon>Crambidae</taxon>
        <taxon>Crambinae</taxon>
        <taxon>Diatraea</taxon>
    </lineage>
</organism>
<gene>
    <name evidence="2" type="ORF">DIATSA_LOCUS4442</name>
</gene>
<dbReference type="EMBL" id="OU893347">
    <property type="protein sequence ID" value="CAG9786496.1"/>
    <property type="molecule type" value="Genomic_DNA"/>
</dbReference>